<dbReference type="InterPro" id="IPR007656">
    <property type="entry name" value="GTD-bd"/>
</dbReference>
<name>A0A2G9HEG2_9LAMI</name>
<keyword evidence="5" id="KW-0175">Coiled coil</keyword>
<feature type="coiled-coil region" evidence="5">
    <location>
        <begin position="543"/>
        <end position="577"/>
    </location>
</feature>
<dbReference type="PROSITE" id="PS51775">
    <property type="entry name" value="GTD_BINDING"/>
    <property type="match status" value="1"/>
</dbReference>
<evidence type="ECO:0000256" key="4">
    <source>
        <dbReference type="ARBA" id="ARBA00023136"/>
    </source>
</evidence>
<keyword evidence="10" id="KW-1185">Reference proteome</keyword>
<reference evidence="10" key="1">
    <citation type="journal article" date="2018" name="Gigascience">
        <title>Genome assembly of the Pink Ipe (Handroanthus impetiginosus, Bignoniaceae), a highly valued, ecologically keystone Neotropical timber forest tree.</title>
        <authorList>
            <person name="Silva-Junior O.B."/>
            <person name="Grattapaglia D."/>
            <person name="Novaes E."/>
            <person name="Collevatti R.G."/>
        </authorList>
    </citation>
    <scope>NUCLEOTIDE SEQUENCE [LARGE SCALE GENOMIC DNA]</scope>
    <source>
        <strain evidence="10">cv. UFG-1</strain>
    </source>
</reference>
<evidence type="ECO:0000256" key="3">
    <source>
        <dbReference type="ARBA" id="ARBA00022989"/>
    </source>
</evidence>
<keyword evidence="2 7" id="KW-0812">Transmembrane</keyword>
<evidence type="ECO:0000313" key="10">
    <source>
        <dbReference type="Proteomes" id="UP000231279"/>
    </source>
</evidence>
<feature type="transmembrane region" description="Helical" evidence="7">
    <location>
        <begin position="20"/>
        <end position="39"/>
    </location>
</feature>
<dbReference type="Proteomes" id="UP000231279">
    <property type="component" value="Unassembled WGS sequence"/>
</dbReference>
<evidence type="ECO:0000256" key="7">
    <source>
        <dbReference type="SAM" id="Phobius"/>
    </source>
</evidence>
<organism evidence="9 10">
    <name type="scientific">Handroanthus impetiginosus</name>
    <dbReference type="NCBI Taxonomy" id="429701"/>
    <lineage>
        <taxon>Eukaryota</taxon>
        <taxon>Viridiplantae</taxon>
        <taxon>Streptophyta</taxon>
        <taxon>Embryophyta</taxon>
        <taxon>Tracheophyta</taxon>
        <taxon>Spermatophyta</taxon>
        <taxon>Magnoliopsida</taxon>
        <taxon>eudicotyledons</taxon>
        <taxon>Gunneridae</taxon>
        <taxon>Pentapetalae</taxon>
        <taxon>asterids</taxon>
        <taxon>lamiids</taxon>
        <taxon>Lamiales</taxon>
        <taxon>Bignoniaceae</taxon>
        <taxon>Crescentiina</taxon>
        <taxon>Tabebuia alliance</taxon>
        <taxon>Handroanthus</taxon>
    </lineage>
</organism>
<dbReference type="Pfam" id="PF04576">
    <property type="entry name" value="Zein-binding"/>
    <property type="match status" value="1"/>
</dbReference>
<sequence length="602" mass="68134">MAAEISSVRKSKHNGFMTLLSYAACEWFLIFLLFVDEVFSYLLTVVNCKILVLYAQDSICLALYIINLLMYVHGMCDECLVPTVIQNKSNSESRMLLVGKLWVDVERSVVQNLMLNKHTQLGSLGRRIYSCCNKSWRAKSNTERLPAFNPVGLRASKANVEPPLPHVPCCSRFSRRGSFKRQRDKFSRPMIHDGVGTLSKDDVGSGRREILKALHHGSDVDDQCDHLELDQPKNVNSLSSGVLRELNWKEVYHKPSPQLTTEVISLDDDPQLSDLGTSGSSELSELFSLQINPLSSDNITIANKRTPSDYTCLSEPEGKNLTDSLCQNAQNMELSCLNAAEHIDASGPSRTEQDTKSPSEESASEVGLLLKDEDSSSMKRNDLSYESLYQISVSDIEGEDIVDQLRRQVEHDRSCIKSLYMELEEERNAAAVAANEAMAMITRLQEEKATLHMEALQYVQMMEAQAKYDMDSLEIAHDPLAAKEKDLQDLIPNGVNFEEIEDLCPNREILLEFEIEETTHDKVDDGCHEKSDKLSENLGATNVAFFENEIAVLKDRLQALEIDRDFLKHASNLLRNEKDRVRLIDKIAHQLQELWKMESKRR</sequence>
<evidence type="ECO:0000313" key="9">
    <source>
        <dbReference type="EMBL" id="PIN15906.1"/>
    </source>
</evidence>
<dbReference type="InterPro" id="IPR039306">
    <property type="entry name" value="MYOB"/>
</dbReference>
<proteinExistence type="predicted"/>
<comment type="caution">
    <text evidence="9">The sequence shown here is derived from an EMBL/GenBank/DDBJ whole genome shotgun (WGS) entry which is preliminary data.</text>
</comment>
<feature type="transmembrane region" description="Helical" evidence="7">
    <location>
        <begin position="51"/>
        <end position="72"/>
    </location>
</feature>
<evidence type="ECO:0000256" key="2">
    <source>
        <dbReference type="ARBA" id="ARBA00022692"/>
    </source>
</evidence>
<dbReference type="GO" id="GO:0016020">
    <property type="term" value="C:membrane"/>
    <property type="evidence" value="ECO:0007669"/>
    <property type="project" value="UniProtKB-SubCell"/>
</dbReference>
<feature type="region of interest" description="Disordered" evidence="6">
    <location>
        <begin position="345"/>
        <end position="375"/>
    </location>
</feature>
<dbReference type="GO" id="GO:0080115">
    <property type="term" value="F:myosin XI tail binding"/>
    <property type="evidence" value="ECO:0007669"/>
    <property type="project" value="UniProtKB-ARBA"/>
</dbReference>
<accession>A0A2G9HEG2</accession>
<dbReference type="OrthoDB" id="1047602at2759"/>
<dbReference type="PANTHER" id="PTHR31448">
    <property type="entry name" value="MYOSIN-BINDING PROTEIN 2"/>
    <property type="match status" value="1"/>
</dbReference>
<dbReference type="EMBL" id="NKXS01001995">
    <property type="protein sequence ID" value="PIN15906.1"/>
    <property type="molecule type" value="Genomic_DNA"/>
</dbReference>
<dbReference type="AlphaFoldDB" id="A0A2G9HEG2"/>
<feature type="coiled-coil region" evidence="5">
    <location>
        <begin position="416"/>
        <end position="454"/>
    </location>
</feature>
<evidence type="ECO:0000259" key="8">
    <source>
        <dbReference type="PROSITE" id="PS51775"/>
    </source>
</evidence>
<keyword evidence="4 7" id="KW-0472">Membrane</keyword>
<evidence type="ECO:0000256" key="5">
    <source>
        <dbReference type="SAM" id="Coils"/>
    </source>
</evidence>
<feature type="domain" description="GTD-binding" evidence="8">
    <location>
        <begin position="400"/>
        <end position="504"/>
    </location>
</feature>
<keyword evidence="3 7" id="KW-1133">Transmembrane helix</keyword>
<evidence type="ECO:0000256" key="1">
    <source>
        <dbReference type="ARBA" id="ARBA00004167"/>
    </source>
</evidence>
<gene>
    <name evidence="9" type="ORF">CDL12_11441</name>
</gene>
<comment type="subcellular location">
    <subcellularLocation>
        <location evidence="1">Membrane</location>
        <topology evidence="1">Single-pass membrane protein</topology>
    </subcellularLocation>
</comment>
<dbReference type="PANTHER" id="PTHR31448:SF55">
    <property type="entry name" value="MYOSIN-BINDING PROTEIN 3-LIKE ISOFORM X1"/>
    <property type="match status" value="1"/>
</dbReference>
<dbReference type="STRING" id="429701.A0A2G9HEG2"/>
<evidence type="ECO:0000256" key="6">
    <source>
        <dbReference type="SAM" id="MobiDB-lite"/>
    </source>
</evidence>
<protein>
    <recommendedName>
        <fullName evidence="8">GTD-binding domain-containing protein</fullName>
    </recommendedName>
</protein>